<name>A0A9X2P8K7_9BACT</name>
<comment type="caution">
    <text evidence="1">The sequence shown here is derived from an EMBL/GenBank/DDBJ whole genome shotgun (WGS) entry which is preliminary data.</text>
</comment>
<sequence>MNLQQKSQEVRRVFEELDAEIKLFIDASQIGCIAGCGYCCSNPKVSASILEFLPLAFDLYEKGKAEKALEILEAKSEADYCIIYKATSLDAAMGFCSDYQNRGMICRLFGSSARKNKEDKKEIITCKKIKEAKKGQYQAASHAVNEGMSVSLSSDAYSKLYNIDFQLTSDQMPINQAIEKALEAVLRFKYYEGSEASDTAESF</sequence>
<reference evidence="1" key="1">
    <citation type="submission" date="2022-08" db="EMBL/GenBank/DDBJ databases">
        <authorList>
            <person name="Zhang D."/>
        </authorList>
    </citation>
    <scope>NUCLEOTIDE SEQUENCE</scope>
    <source>
        <strain evidence="1">XJ19-11</strain>
    </source>
</reference>
<accession>A0A9X2P8K7</accession>
<dbReference type="AlphaFoldDB" id="A0A9X2P8K7"/>
<keyword evidence="2" id="KW-1185">Reference proteome</keyword>
<organism evidence="1 2">
    <name type="scientific">Aquiflexum gelatinilyticum</name>
    <dbReference type="NCBI Taxonomy" id="2961943"/>
    <lineage>
        <taxon>Bacteria</taxon>
        <taxon>Pseudomonadati</taxon>
        <taxon>Bacteroidota</taxon>
        <taxon>Cytophagia</taxon>
        <taxon>Cytophagales</taxon>
        <taxon>Cyclobacteriaceae</taxon>
        <taxon>Aquiflexum</taxon>
    </lineage>
</organism>
<dbReference type="Proteomes" id="UP001142175">
    <property type="component" value="Unassembled WGS sequence"/>
</dbReference>
<dbReference type="EMBL" id="JANSUY010000013">
    <property type="protein sequence ID" value="MCR9016303.1"/>
    <property type="molecule type" value="Genomic_DNA"/>
</dbReference>
<dbReference type="Pfam" id="PF03692">
    <property type="entry name" value="CxxCxxCC"/>
    <property type="match status" value="1"/>
</dbReference>
<evidence type="ECO:0000313" key="1">
    <source>
        <dbReference type="EMBL" id="MCR9016303.1"/>
    </source>
</evidence>
<dbReference type="InterPro" id="IPR005358">
    <property type="entry name" value="Puta_zinc/iron-chelating_dom"/>
</dbReference>
<dbReference type="RefSeq" id="WP_258424151.1">
    <property type="nucleotide sequence ID" value="NZ_JANSUY010000013.1"/>
</dbReference>
<evidence type="ECO:0000313" key="2">
    <source>
        <dbReference type="Proteomes" id="UP001142175"/>
    </source>
</evidence>
<gene>
    <name evidence="1" type="ORF">NU887_14755</name>
</gene>
<protein>
    <submittedName>
        <fullName evidence="1">YkgJ family cysteine cluster protein</fullName>
    </submittedName>
</protein>
<proteinExistence type="predicted"/>